<feature type="transmembrane region" description="Helical" evidence="2">
    <location>
        <begin position="170"/>
        <end position="192"/>
    </location>
</feature>
<keyword evidence="2" id="KW-0472">Membrane</keyword>
<feature type="region of interest" description="Disordered" evidence="1">
    <location>
        <begin position="300"/>
        <end position="340"/>
    </location>
</feature>
<feature type="transmembrane region" description="Helical" evidence="2">
    <location>
        <begin position="114"/>
        <end position="132"/>
    </location>
</feature>
<dbReference type="Proteomes" id="UP000757232">
    <property type="component" value="Unassembled WGS sequence"/>
</dbReference>
<dbReference type="Pfam" id="PF20151">
    <property type="entry name" value="DUF6533"/>
    <property type="match status" value="1"/>
</dbReference>
<accession>A0A9Q5I6L7</accession>
<reference evidence="4" key="1">
    <citation type="submission" date="2016-06" db="EMBL/GenBank/DDBJ databases">
        <title>Draft Genome sequence of the fungus Inonotus baumii.</title>
        <authorList>
            <person name="Zhu H."/>
            <person name="Lin W."/>
        </authorList>
    </citation>
    <scope>NUCLEOTIDE SEQUENCE</scope>
    <source>
        <strain evidence="4">821</strain>
    </source>
</reference>
<evidence type="ECO:0000256" key="2">
    <source>
        <dbReference type="SAM" id="Phobius"/>
    </source>
</evidence>
<sequence length="340" mass="38959">MDPEQTTTAARHLLAVKQYTTASYGEYFQNTSNFTRLNAISQKAFALYEYFITLDREIDTFWRRKFTFPTALWFLNRYTLYFSLFPTLIGFHVPFSQQIISNVASGLTLSLRVYALYGQAWWVIVVLFPFFISEIALESWAVDGGVPVPLPSWAIGCILTGKSNQGIRFAVFWMGQLIFPTLIFIMTIARAVRLRRYGPMKGGILNVMLRDGVMYFLVIFIVNLANVVTYIVAPVDLKFANAPFTNVITTVMICRLMLNLKRANNQEPVSMNTSFFSVKGDARTRRTLLVGDLGEDIDINDSNDKSRRRDYPQSRYGYGRGRAPQNPGYELEMLTEHERQ</sequence>
<evidence type="ECO:0000259" key="3">
    <source>
        <dbReference type="Pfam" id="PF20151"/>
    </source>
</evidence>
<organism evidence="4 5">
    <name type="scientific">Sanghuangporus baumii</name>
    <name type="common">Phellinus baumii</name>
    <dbReference type="NCBI Taxonomy" id="108892"/>
    <lineage>
        <taxon>Eukaryota</taxon>
        <taxon>Fungi</taxon>
        <taxon>Dikarya</taxon>
        <taxon>Basidiomycota</taxon>
        <taxon>Agaricomycotina</taxon>
        <taxon>Agaricomycetes</taxon>
        <taxon>Hymenochaetales</taxon>
        <taxon>Hymenochaetaceae</taxon>
        <taxon>Sanghuangporus</taxon>
    </lineage>
</organism>
<feature type="compositionally biased region" description="Basic and acidic residues" evidence="1">
    <location>
        <begin position="302"/>
        <end position="312"/>
    </location>
</feature>
<feature type="domain" description="DUF6533" evidence="3">
    <location>
        <begin position="44"/>
        <end position="79"/>
    </location>
</feature>
<feature type="transmembrane region" description="Helical" evidence="2">
    <location>
        <begin position="213"/>
        <end position="233"/>
    </location>
</feature>
<protein>
    <recommendedName>
        <fullName evidence="3">DUF6533 domain-containing protein</fullName>
    </recommendedName>
</protein>
<gene>
    <name evidence="4" type="ORF">A7U60_g324</name>
</gene>
<evidence type="ECO:0000256" key="1">
    <source>
        <dbReference type="SAM" id="MobiDB-lite"/>
    </source>
</evidence>
<dbReference type="EMBL" id="LNZH02000007">
    <property type="protein sequence ID" value="OCB92257.1"/>
    <property type="molecule type" value="Genomic_DNA"/>
</dbReference>
<dbReference type="InterPro" id="IPR045340">
    <property type="entry name" value="DUF6533"/>
</dbReference>
<dbReference type="AlphaFoldDB" id="A0A9Q5I6L7"/>
<keyword evidence="2" id="KW-0812">Transmembrane</keyword>
<proteinExistence type="predicted"/>
<dbReference type="OrthoDB" id="3242376at2759"/>
<keyword evidence="2" id="KW-1133">Transmembrane helix</keyword>
<evidence type="ECO:0000313" key="4">
    <source>
        <dbReference type="EMBL" id="OCB92257.1"/>
    </source>
</evidence>
<evidence type="ECO:0000313" key="5">
    <source>
        <dbReference type="Proteomes" id="UP000757232"/>
    </source>
</evidence>
<keyword evidence="5" id="KW-1185">Reference proteome</keyword>
<comment type="caution">
    <text evidence="4">The sequence shown here is derived from an EMBL/GenBank/DDBJ whole genome shotgun (WGS) entry which is preliminary data.</text>
</comment>
<name>A0A9Q5I6L7_SANBA</name>
<feature type="transmembrane region" description="Helical" evidence="2">
    <location>
        <begin position="71"/>
        <end position="93"/>
    </location>
</feature>